<dbReference type="GO" id="GO:0005737">
    <property type="term" value="C:cytoplasm"/>
    <property type="evidence" value="ECO:0007669"/>
    <property type="project" value="InterPro"/>
</dbReference>
<feature type="compositionally biased region" description="Low complexity" evidence="1">
    <location>
        <begin position="482"/>
        <end position="491"/>
    </location>
</feature>
<name>A0AAN6X6K8_9PEZI</name>
<dbReference type="Gene3D" id="3.90.550.10">
    <property type="entry name" value="Spore Coat Polysaccharide Biosynthesis Protein SpsA, Chain A"/>
    <property type="match status" value="1"/>
</dbReference>
<organism evidence="2 3">
    <name type="scientific">Triangularia verruculosa</name>
    <dbReference type="NCBI Taxonomy" id="2587418"/>
    <lineage>
        <taxon>Eukaryota</taxon>
        <taxon>Fungi</taxon>
        <taxon>Dikarya</taxon>
        <taxon>Ascomycota</taxon>
        <taxon>Pezizomycotina</taxon>
        <taxon>Sordariomycetes</taxon>
        <taxon>Sordariomycetidae</taxon>
        <taxon>Sordariales</taxon>
        <taxon>Podosporaceae</taxon>
        <taxon>Triangularia</taxon>
    </lineage>
</organism>
<accession>A0AAN6X6K8</accession>
<dbReference type="GO" id="GO:0051479">
    <property type="term" value="P:mannosylglycerate biosynthetic process"/>
    <property type="evidence" value="ECO:0007669"/>
    <property type="project" value="InterPro"/>
</dbReference>
<dbReference type="InterPro" id="IPR012812">
    <property type="entry name" value="Osmo_MPG_synth"/>
</dbReference>
<gene>
    <name evidence="2" type="ORF">QBC40DRAFT_289669</name>
</gene>
<evidence type="ECO:0000313" key="2">
    <source>
        <dbReference type="EMBL" id="KAK4195048.1"/>
    </source>
</evidence>
<comment type="caution">
    <text evidence="2">The sequence shown here is derived from an EMBL/GenBank/DDBJ whole genome shotgun (WGS) entry which is preliminary data.</text>
</comment>
<dbReference type="EMBL" id="MU864027">
    <property type="protein sequence ID" value="KAK4195048.1"/>
    <property type="molecule type" value="Genomic_DNA"/>
</dbReference>
<dbReference type="InterPro" id="IPR029044">
    <property type="entry name" value="Nucleotide-diphossugar_trans"/>
</dbReference>
<reference evidence="2" key="1">
    <citation type="journal article" date="2023" name="Mol. Phylogenet. Evol.">
        <title>Genome-scale phylogeny and comparative genomics of the fungal order Sordariales.</title>
        <authorList>
            <person name="Hensen N."/>
            <person name="Bonometti L."/>
            <person name="Westerberg I."/>
            <person name="Brannstrom I.O."/>
            <person name="Guillou S."/>
            <person name="Cros-Aarteil S."/>
            <person name="Calhoun S."/>
            <person name="Haridas S."/>
            <person name="Kuo A."/>
            <person name="Mondo S."/>
            <person name="Pangilinan J."/>
            <person name="Riley R."/>
            <person name="LaButti K."/>
            <person name="Andreopoulos B."/>
            <person name="Lipzen A."/>
            <person name="Chen C."/>
            <person name="Yan M."/>
            <person name="Daum C."/>
            <person name="Ng V."/>
            <person name="Clum A."/>
            <person name="Steindorff A."/>
            <person name="Ohm R.A."/>
            <person name="Martin F."/>
            <person name="Silar P."/>
            <person name="Natvig D.O."/>
            <person name="Lalanne C."/>
            <person name="Gautier V."/>
            <person name="Ament-Velasquez S.L."/>
            <person name="Kruys A."/>
            <person name="Hutchinson M.I."/>
            <person name="Powell A.J."/>
            <person name="Barry K."/>
            <person name="Miller A.N."/>
            <person name="Grigoriev I.V."/>
            <person name="Debuchy R."/>
            <person name="Gladieux P."/>
            <person name="Hiltunen Thoren M."/>
            <person name="Johannesson H."/>
        </authorList>
    </citation>
    <scope>NUCLEOTIDE SEQUENCE</scope>
    <source>
        <strain evidence="2">CBS 315.58</strain>
    </source>
</reference>
<feature type="region of interest" description="Disordered" evidence="1">
    <location>
        <begin position="473"/>
        <end position="515"/>
    </location>
</feature>
<protein>
    <recommendedName>
        <fullName evidence="4">Mannosyl-3-phosphoglycerate synthase</fullName>
    </recommendedName>
</protein>
<feature type="region of interest" description="Disordered" evidence="1">
    <location>
        <begin position="32"/>
        <end position="73"/>
    </location>
</feature>
<dbReference type="GO" id="GO:0050504">
    <property type="term" value="F:mannosyl-3-phosphoglycerate synthase activity"/>
    <property type="evidence" value="ECO:0007669"/>
    <property type="project" value="InterPro"/>
</dbReference>
<dbReference type="AlphaFoldDB" id="A0AAN6X6K8"/>
<evidence type="ECO:0000313" key="3">
    <source>
        <dbReference type="Proteomes" id="UP001303160"/>
    </source>
</evidence>
<sequence>MRYTLPLGSRSFGPLCIMHQAKVVELEPRPTNSDAALVDQDYDAPELSASGRTSSPQRRPKPRGDPSQDSASTVTVFPKQLNSILAETVIVVPCKDEEVEVIKGVVAGIPGGCAVILVSNCSRQYGENGWEAQARMLSEFIDWGREGCFVHQKYCAAARAFKEAGVPEILDPETGRIRNGKGEGMYLGIALARSYFPKHQYIGFIDADNRIPGSVTEYCKAYAGGFASAPLFAAESGSTPEDVMVRICWASKPKHNSKTGRIEFMEQGRSSRIVNTFLNKLFVVEGEDREFITTGNAGEHAMTMEMALRMQMANGYAIEPFQFIEPLLRHSSSSRRDAVDSFESKPNDSRTTHVLQIKTANPHLHRETNNDHITKMWAAGLGALYHHLPSITTAAGLGTKTVADLRKAMHRFALENGAIEDTEELPCARIYPPLDCADLDLFRYYLGEPCLSYDGSKGLWFYGLVEERAWFNDGSDSPTDQSISGSENESSYSDDRRSFASSEEEVLSDFSKSGE</sequence>
<proteinExistence type="predicted"/>
<evidence type="ECO:0008006" key="4">
    <source>
        <dbReference type="Google" id="ProtNLM"/>
    </source>
</evidence>
<dbReference type="Pfam" id="PF09488">
    <property type="entry name" value="Osmo_MPGsynth"/>
    <property type="match status" value="1"/>
</dbReference>
<dbReference type="Proteomes" id="UP001303160">
    <property type="component" value="Unassembled WGS sequence"/>
</dbReference>
<reference evidence="2" key="2">
    <citation type="submission" date="2023-05" db="EMBL/GenBank/DDBJ databases">
        <authorList>
            <consortium name="Lawrence Berkeley National Laboratory"/>
            <person name="Steindorff A."/>
            <person name="Hensen N."/>
            <person name="Bonometti L."/>
            <person name="Westerberg I."/>
            <person name="Brannstrom I.O."/>
            <person name="Guillou S."/>
            <person name="Cros-Aarteil S."/>
            <person name="Calhoun S."/>
            <person name="Haridas S."/>
            <person name="Kuo A."/>
            <person name="Mondo S."/>
            <person name="Pangilinan J."/>
            <person name="Riley R."/>
            <person name="Labutti K."/>
            <person name="Andreopoulos B."/>
            <person name="Lipzen A."/>
            <person name="Chen C."/>
            <person name="Yanf M."/>
            <person name="Daum C."/>
            <person name="Ng V."/>
            <person name="Clum A."/>
            <person name="Ohm R."/>
            <person name="Martin F."/>
            <person name="Silar P."/>
            <person name="Natvig D."/>
            <person name="Lalanne C."/>
            <person name="Gautier V."/>
            <person name="Ament-Velasquez S.L."/>
            <person name="Kruys A."/>
            <person name="Hutchinson M.I."/>
            <person name="Powell A.J."/>
            <person name="Barry K."/>
            <person name="Miller A.N."/>
            <person name="Grigoriev I.V."/>
            <person name="Debuchy R."/>
            <person name="Gladieux P."/>
            <person name="Thoren M.H."/>
            <person name="Johannesson H."/>
        </authorList>
    </citation>
    <scope>NUCLEOTIDE SEQUENCE</scope>
    <source>
        <strain evidence="2">CBS 315.58</strain>
    </source>
</reference>
<keyword evidence="3" id="KW-1185">Reference proteome</keyword>
<evidence type="ECO:0000256" key="1">
    <source>
        <dbReference type="SAM" id="MobiDB-lite"/>
    </source>
</evidence>